<reference evidence="1 2" key="1">
    <citation type="submission" date="2022-02" db="EMBL/GenBank/DDBJ databases">
        <title>The car tank lid bacteriome: a reservoir of bacteria with potential in bioremediation of fuel.</title>
        <authorList>
            <person name="Vidal-Verdu A."/>
            <person name="Gomez-Martinez D."/>
            <person name="Latorre-Perez A."/>
            <person name="Pereto J."/>
            <person name="Porcar M."/>
        </authorList>
    </citation>
    <scope>NUCLEOTIDE SEQUENCE [LARGE SCALE GENOMIC DNA]</scope>
    <source>
        <strain evidence="1 2">4D.3</strain>
    </source>
</reference>
<comment type="caution">
    <text evidence="1">The sequence shown here is derived from an EMBL/GenBank/DDBJ whole genome shotgun (WGS) entry which is preliminary data.</text>
</comment>
<evidence type="ECO:0008006" key="3">
    <source>
        <dbReference type="Google" id="ProtNLM"/>
    </source>
</evidence>
<protein>
    <recommendedName>
        <fullName evidence="3">Urease accessory protein</fullName>
    </recommendedName>
</protein>
<dbReference type="RefSeq" id="WP_416345220.1">
    <property type="nucleotide sequence ID" value="NZ_JALQCY010000005.1"/>
</dbReference>
<accession>A0ABT0J787</accession>
<keyword evidence="2" id="KW-1185">Reference proteome</keyword>
<name>A0ABT0J787_9MICO</name>
<evidence type="ECO:0000313" key="1">
    <source>
        <dbReference type="EMBL" id="MCK9795370.1"/>
    </source>
</evidence>
<dbReference type="EMBL" id="JALQCY010000005">
    <property type="protein sequence ID" value="MCK9795370.1"/>
    <property type="molecule type" value="Genomic_DNA"/>
</dbReference>
<proteinExistence type="predicted"/>
<organism evidence="1 2">
    <name type="scientific">Isoptericola peretonis</name>
    <dbReference type="NCBI Taxonomy" id="2918523"/>
    <lineage>
        <taxon>Bacteria</taxon>
        <taxon>Bacillati</taxon>
        <taxon>Actinomycetota</taxon>
        <taxon>Actinomycetes</taxon>
        <taxon>Micrococcales</taxon>
        <taxon>Promicromonosporaceae</taxon>
        <taxon>Isoptericola</taxon>
    </lineage>
</organism>
<dbReference type="Proteomes" id="UP001651050">
    <property type="component" value="Unassembled WGS sequence"/>
</dbReference>
<sequence length="131" mass="14065">MTDRGTRGEVRLVDARLHLLSRQVLDSDGEPVRTVDDLELAGPDGGEARAGQEAHVSAILVGPALALRLFGGRAPTSRLPHIAWEDVGHLGTAIELTVPSDGLDADWVEHWLRDRLVGRIPGGRRDPEAGS</sequence>
<evidence type="ECO:0000313" key="2">
    <source>
        <dbReference type="Proteomes" id="UP001651050"/>
    </source>
</evidence>
<gene>
    <name evidence="1" type="ORF">M1843_16610</name>
</gene>